<name>A0A3M8DGL1_9BACL</name>
<protein>
    <submittedName>
        <fullName evidence="1">Uncharacterized protein</fullName>
    </submittedName>
</protein>
<comment type="caution">
    <text evidence="1">The sequence shown here is derived from an EMBL/GenBank/DDBJ whole genome shotgun (WGS) entry which is preliminary data.</text>
</comment>
<sequence>MKVTLAKELFPKALKVGDSVPFSEHGMYVGNGKVVGMTDTHYEVELDNRVTENVDRISK</sequence>
<keyword evidence="2" id="KW-1185">Reference proteome</keyword>
<dbReference type="AlphaFoldDB" id="A0A3M8DGL1"/>
<proteinExistence type="predicted"/>
<dbReference type="EMBL" id="RHHQ01000012">
    <property type="protein sequence ID" value="RNB87223.1"/>
    <property type="molecule type" value="Genomic_DNA"/>
</dbReference>
<dbReference type="Proteomes" id="UP000271031">
    <property type="component" value="Unassembled WGS sequence"/>
</dbReference>
<gene>
    <name evidence="1" type="ORF">EDM56_16230</name>
</gene>
<evidence type="ECO:0000313" key="2">
    <source>
        <dbReference type="Proteomes" id="UP000271031"/>
    </source>
</evidence>
<accession>A0A3M8DGL1</accession>
<evidence type="ECO:0000313" key="1">
    <source>
        <dbReference type="EMBL" id="RNB87223.1"/>
    </source>
</evidence>
<organism evidence="1 2">
    <name type="scientific">Brevibacillus fluminis</name>
    <dbReference type="NCBI Taxonomy" id="511487"/>
    <lineage>
        <taxon>Bacteria</taxon>
        <taxon>Bacillati</taxon>
        <taxon>Bacillota</taxon>
        <taxon>Bacilli</taxon>
        <taxon>Bacillales</taxon>
        <taxon>Paenibacillaceae</taxon>
        <taxon>Brevibacillus</taxon>
    </lineage>
</organism>
<dbReference type="RefSeq" id="WP_122918922.1">
    <property type="nucleotide sequence ID" value="NZ_RHHQ01000012.1"/>
</dbReference>
<reference evidence="1 2" key="1">
    <citation type="submission" date="2018-10" db="EMBL/GenBank/DDBJ databases">
        <title>Phylogenomics of Brevibacillus.</title>
        <authorList>
            <person name="Dunlap C."/>
        </authorList>
    </citation>
    <scope>NUCLEOTIDE SEQUENCE [LARGE SCALE GENOMIC DNA]</scope>
    <source>
        <strain evidence="1 2">JCM 15716</strain>
    </source>
</reference>